<reference evidence="2 3" key="1">
    <citation type="submission" date="2016-10" db="EMBL/GenBank/DDBJ databases">
        <authorList>
            <person name="de Groot N.N."/>
        </authorList>
    </citation>
    <scope>NUCLEOTIDE SEQUENCE [LARGE SCALE GENOMIC DNA]</scope>
    <source>
        <strain evidence="2 3">NLAE-zl-C57</strain>
    </source>
</reference>
<dbReference type="AlphaFoldDB" id="A0A1G8R8F5"/>
<dbReference type="NCBIfam" id="TIGR01764">
    <property type="entry name" value="excise"/>
    <property type="match status" value="1"/>
</dbReference>
<dbReference type="EMBL" id="FNDO01000130">
    <property type="protein sequence ID" value="SDJ13314.1"/>
    <property type="molecule type" value="Genomic_DNA"/>
</dbReference>
<dbReference type="Pfam" id="PF12728">
    <property type="entry name" value="HTH_17"/>
    <property type="match status" value="1"/>
</dbReference>
<evidence type="ECO:0000259" key="1">
    <source>
        <dbReference type="Pfam" id="PF12728"/>
    </source>
</evidence>
<organism evidence="2 3">
    <name type="scientific">Bacteroides ovatus</name>
    <dbReference type="NCBI Taxonomy" id="28116"/>
    <lineage>
        <taxon>Bacteria</taxon>
        <taxon>Pseudomonadati</taxon>
        <taxon>Bacteroidota</taxon>
        <taxon>Bacteroidia</taxon>
        <taxon>Bacteroidales</taxon>
        <taxon>Bacteroidaceae</taxon>
        <taxon>Bacteroides</taxon>
    </lineage>
</organism>
<dbReference type="Proteomes" id="UP000181870">
    <property type="component" value="Unassembled WGS sequence"/>
</dbReference>
<name>A0A1G8R8F5_BACOV</name>
<sequence>MEHEILNKLEAIERYTLLAAKNVLCFDDVALLTGFSKSHLYKLTCSHQIPHYKPNGKQIYFDRAEVEAWMKQNRVATTQETDQKATNYVVTGRMQKGGAL</sequence>
<dbReference type="InterPro" id="IPR041657">
    <property type="entry name" value="HTH_17"/>
</dbReference>
<dbReference type="InterPro" id="IPR010093">
    <property type="entry name" value="SinI_DNA-bd"/>
</dbReference>
<accession>A0A1G8R8F5</accession>
<feature type="domain" description="Helix-turn-helix" evidence="1">
    <location>
        <begin position="27"/>
        <end position="74"/>
    </location>
</feature>
<evidence type="ECO:0000313" key="2">
    <source>
        <dbReference type="EMBL" id="SDJ13314.1"/>
    </source>
</evidence>
<evidence type="ECO:0000313" key="3">
    <source>
        <dbReference type="Proteomes" id="UP000181870"/>
    </source>
</evidence>
<proteinExistence type="predicted"/>
<dbReference type="RefSeq" id="WP_074638936.1">
    <property type="nucleotide sequence ID" value="NZ_FNDO01000130.1"/>
</dbReference>
<protein>
    <submittedName>
        <fullName evidence="2">Transcriptional regulator, AlpA family</fullName>
    </submittedName>
</protein>
<dbReference type="GO" id="GO:0003677">
    <property type="term" value="F:DNA binding"/>
    <property type="evidence" value="ECO:0007669"/>
    <property type="project" value="InterPro"/>
</dbReference>
<gene>
    <name evidence="2" type="ORF">SAMN05192582_11303</name>
</gene>